<dbReference type="PANTHER" id="PTHR11003">
    <property type="entry name" value="POTASSIUM CHANNEL, SUBFAMILY K"/>
    <property type="match status" value="1"/>
</dbReference>
<reference evidence="10 13" key="2">
    <citation type="submission" date="2016-06" db="EMBL/GenBank/DDBJ databases">
        <authorList>
            <person name="Kjaerup R.B."/>
            <person name="Dalgaard T.S."/>
            <person name="Juul-Madsen H.R."/>
        </authorList>
    </citation>
    <scope>NUCLEOTIDE SEQUENCE [LARGE SCALE GENOMIC DNA]</scope>
    <source>
        <strain evidence="10 13">CECT 5115</strain>
    </source>
</reference>
<name>A0A1C3JMY1_9GAMM</name>
<keyword evidence="5" id="KW-0406">Ion transport</keyword>
<keyword evidence="12" id="KW-1185">Reference proteome</keyword>
<dbReference type="SUPFAM" id="SSF81324">
    <property type="entry name" value="Voltage-gated potassium channels"/>
    <property type="match status" value="1"/>
</dbReference>
<dbReference type="OrthoDB" id="9813518at2"/>
<dbReference type="EMBL" id="FLRB01000006">
    <property type="protein sequence ID" value="SBT20324.1"/>
    <property type="molecule type" value="Genomic_DNA"/>
</dbReference>
<dbReference type="EMBL" id="FLRA01000003">
    <property type="protein sequence ID" value="SBT16608.1"/>
    <property type="molecule type" value="Genomic_DNA"/>
</dbReference>
<feature type="domain" description="Potassium channel" evidence="9">
    <location>
        <begin position="213"/>
        <end position="281"/>
    </location>
</feature>
<keyword evidence="7" id="KW-0407">Ion channel</keyword>
<keyword evidence="2" id="KW-0813">Transport</keyword>
<protein>
    <submittedName>
        <fullName evidence="10">Ion channel</fullName>
    </submittedName>
</protein>
<dbReference type="GO" id="GO:0022841">
    <property type="term" value="F:potassium ion leak channel activity"/>
    <property type="evidence" value="ECO:0007669"/>
    <property type="project" value="TreeGrafter"/>
</dbReference>
<dbReference type="InterPro" id="IPR013099">
    <property type="entry name" value="K_chnl_dom"/>
</dbReference>
<dbReference type="AlphaFoldDB" id="A0A1C3JMY1"/>
<evidence type="ECO:0000256" key="3">
    <source>
        <dbReference type="ARBA" id="ARBA00022692"/>
    </source>
</evidence>
<evidence type="ECO:0000256" key="1">
    <source>
        <dbReference type="ARBA" id="ARBA00004141"/>
    </source>
</evidence>
<evidence type="ECO:0000256" key="6">
    <source>
        <dbReference type="ARBA" id="ARBA00023136"/>
    </source>
</evidence>
<dbReference type="SUPFAM" id="SSF141571">
    <property type="entry name" value="Pentapeptide repeat-like"/>
    <property type="match status" value="1"/>
</dbReference>
<feature type="transmembrane region" description="Helical" evidence="8">
    <location>
        <begin position="198"/>
        <end position="216"/>
    </location>
</feature>
<feature type="transmembrane region" description="Helical" evidence="8">
    <location>
        <begin position="228"/>
        <end position="246"/>
    </location>
</feature>
<sequence>MSANRFSIEGDRIDSLSEFLRAEVDDCFGSILYYPREFTGSEDKPLVFRGKKFHEVSFKDTIIKNIRFIECEFRNCLIMGASAVDCEFVDCVFFDTNTSKMKFTNCLIDPLSFEQNFDLTNDANIAINLYHSLYRNSAETHQPKYALSSLYRMKKAESKNLDSKFKRGSIEKKQYYIEKSKHIIHDFASGYGLKLSNVARLLVIVIGVFSILNYLFSSCIFTEDVGVSTFLDSIYFTCVTITTLGYGDMTPDTQFGRIFITIQTLAGFGVISLFLAGVASRALRSN</sequence>
<feature type="transmembrane region" description="Helical" evidence="8">
    <location>
        <begin position="258"/>
        <end position="279"/>
    </location>
</feature>
<proteinExistence type="predicted"/>
<reference evidence="11 12" key="1">
    <citation type="submission" date="2016-06" db="EMBL/GenBank/DDBJ databases">
        <authorList>
            <person name="Rodrigo-Torres L."/>
            <person name="Arahal D.R."/>
        </authorList>
    </citation>
    <scope>NUCLEOTIDE SEQUENCE [LARGE SCALE GENOMIC DNA]</scope>
    <source>
        <strain evidence="11 12">CECT 5116</strain>
    </source>
</reference>
<evidence type="ECO:0000313" key="10">
    <source>
        <dbReference type="EMBL" id="SBT16608.1"/>
    </source>
</evidence>
<evidence type="ECO:0000256" key="7">
    <source>
        <dbReference type="ARBA" id="ARBA00023303"/>
    </source>
</evidence>
<dbReference type="GO" id="GO:0030322">
    <property type="term" value="P:stabilization of membrane potential"/>
    <property type="evidence" value="ECO:0007669"/>
    <property type="project" value="TreeGrafter"/>
</dbReference>
<evidence type="ECO:0000256" key="2">
    <source>
        <dbReference type="ARBA" id="ARBA00022448"/>
    </source>
</evidence>
<organism evidence="10 13">
    <name type="scientific">Marinomonas gallaica</name>
    <dbReference type="NCBI Taxonomy" id="1806667"/>
    <lineage>
        <taxon>Bacteria</taxon>
        <taxon>Pseudomonadati</taxon>
        <taxon>Pseudomonadota</taxon>
        <taxon>Gammaproteobacteria</taxon>
        <taxon>Oceanospirillales</taxon>
        <taxon>Oceanospirillaceae</taxon>
        <taxon>Marinomonas</taxon>
    </lineage>
</organism>
<evidence type="ECO:0000313" key="11">
    <source>
        <dbReference type="EMBL" id="SBT20324.1"/>
    </source>
</evidence>
<evidence type="ECO:0000256" key="8">
    <source>
        <dbReference type="SAM" id="Phobius"/>
    </source>
</evidence>
<evidence type="ECO:0000313" key="12">
    <source>
        <dbReference type="Proteomes" id="UP000092840"/>
    </source>
</evidence>
<evidence type="ECO:0000256" key="5">
    <source>
        <dbReference type="ARBA" id="ARBA00023065"/>
    </source>
</evidence>
<dbReference type="Gene3D" id="2.160.20.80">
    <property type="entry name" value="E3 ubiquitin-protein ligase SopA"/>
    <property type="match status" value="1"/>
</dbReference>
<evidence type="ECO:0000256" key="4">
    <source>
        <dbReference type="ARBA" id="ARBA00022989"/>
    </source>
</evidence>
<evidence type="ECO:0000259" key="9">
    <source>
        <dbReference type="Pfam" id="PF07885"/>
    </source>
</evidence>
<dbReference type="PANTHER" id="PTHR11003:SF291">
    <property type="entry name" value="IP11374P"/>
    <property type="match status" value="1"/>
</dbReference>
<dbReference type="RefSeq" id="WP_067031900.1">
    <property type="nucleotide sequence ID" value="NZ_FLRA01000003.1"/>
</dbReference>
<dbReference type="PRINTS" id="PR00169">
    <property type="entry name" value="KCHANNEL"/>
</dbReference>
<keyword evidence="4 8" id="KW-1133">Transmembrane helix</keyword>
<evidence type="ECO:0000313" key="13">
    <source>
        <dbReference type="Proteomes" id="UP000092871"/>
    </source>
</evidence>
<dbReference type="Gene3D" id="1.10.287.70">
    <property type="match status" value="1"/>
</dbReference>
<comment type="subcellular location">
    <subcellularLocation>
        <location evidence="1">Membrane</location>
        <topology evidence="1">Multi-pass membrane protein</topology>
    </subcellularLocation>
</comment>
<dbReference type="Proteomes" id="UP000092871">
    <property type="component" value="Unassembled WGS sequence"/>
</dbReference>
<dbReference type="GO" id="GO:0005886">
    <property type="term" value="C:plasma membrane"/>
    <property type="evidence" value="ECO:0007669"/>
    <property type="project" value="TreeGrafter"/>
</dbReference>
<gene>
    <name evidence="10" type="ORF">MGA5115_00689</name>
    <name evidence="11" type="ORF">MGA5116_00907</name>
</gene>
<accession>A0A1C3JMY1</accession>
<dbReference type="GO" id="GO:0015271">
    <property type="term" value="F:outward rectifier potassium channel activity"/>
    <property type="evidence" value="ECO:0007669"/>
    <property type="project" value="TreeGrafter"/>
</dbReference>
<dbReference type="Proteomes" id="UP000092840">
    <property type="component" value="Unassembled WGS sequence"/>
</dbReference>
<dbReference type="InterPro" id="IPR003280">
    <property type="entry name" value="2pore_dom_K_chnl"/>
</dbReference>
<dbReference type="Pfam" id="PF07885">
    <property type="entry name" value="Ion_trans_2"/>
    <property type="match status" value="1"/>
</dbReference>
<keyword evidence="3 8" id="KW-0812">Transmembrane</keyword>
<keyword evidence="6 8" id="KW-0472">Membrane</keyword>